<dbReference type="KEGG" id="ptm:GSPATT00028135001"/>
<gene>
    <name evidence="2" type="ORF">GSPATT00028135001</name>
</gene>
<evidence type="ECO:0000313" key="3">
    <source>
        <dbReference type="Proteomes" id="UP000000600"/>
    </source>
</evidence>
<accession>A0BEY3</accession>
<evidence type="ECO:0000313" key="2">
    <source>
        <dbReference type="EMBL" id="CAK57100.1"/>
    </source>
</evidence>
<reference evidence="2 3" key="1">
    <citation type="journal article" date="2006" name="Nature">
        <title>Global trends of whole-genome duplications revealed by the ciliate Paramecium tetraurelia.</title>
        <authorList>
            <consortium name="Genoscope"/>
            <person name="Aury J.-M."/>
            <person name="Jaillon O."/>
            <person name="Duret L."/>
            <person name="Noel B."/>
            <person name="Jubin C."/>
            <person name="Porcel B.M."/>
            <person name="Segurens B."/>
            <person name="Daubin V."/>
            <person name="Anthouard V."/>
            <person name="Aiach N."/>
            <person name="Arnaiz O."/>
            <person name="Billaut A."/>
            <person name="Beisson J."/>
            <person name="Blanc I."/>
            <person name="Bouhouche K."/>
            <person name="Camara F."/>
            <person name="Duharcourt S."/>
            <person name="Guigo R."/>
            <person name="Gogendeau D."/>
            <person name="Katinka M."/>
            <person name="Keller A.-M."/>
            <person name="Kissmehl R."/>
            <person name="Klotz C."/>
            <person name="Koll F."/>
            <person name="Le Moue A."/>
            <person name="Lepere C."/>
            <person name="Malinsky S."/>
            <person name="Nowacki M."/>
            <person name="Nowak J.K."/>
            <person name="Plattner H."/>
            <person name="Poulain J."/>
            <person name="Ruiz F."/>
            <person name="Serrano V."/>
            <person name="Zagulski M."/>
            <person name="Dessen P."/>
            <person name="Betermier M."/>
            <person name="Weissenbach J."/>
            <person name="Scarpelli C."/>
            <person name="Schachter V."/>
            <person name="Sperling L."/>
            <person name="Meyer E."/>
            <person name="Cohen J."/>
            <person name="Wincker P."/>
        </authorList>
    </citation>
    <scope>NUCLEOTIDE SEQUENCE [LARGE SCALE GENOMIC DNA]</scope>
    <source>
        <strain evidence="2 3">Stock d4-2</strain>
    </source>
</reference>
<dbReference type="AlphaFoldDB" id="A0BEY3"/>
<dbReference type="EMBL" id="CT867990">
    <property type="protein sequence ID" value="CAK57100.1"/>
    <property type="molecule type" value="Genomic_DNA"/>
</dbReference>
<dbReference type="RefSeq" id="XP_001424498.1">
    <property type="nucleotide sequence ID" value="XM_001424461.1"/>
</dbReference>
<organism evidence="2 3">
    <name type="scientific">Paramecium tetraurelia</name>
    <dbReference type="NCBI Taxonomy" id="5888"/>
    <lineage>
        <taxon>Eukaryota</taxon>
        <taxon>Sar</taxon>
        <taxon>Alveolata</taxon>
        <taxon>Ciliophora</taxon>
        <taxon>Intramacronucleata</taxon>
        <taxon>Oligohymenophorea</taxon>
        <taxon>Peniculida</taxon>
        <taxon>Parameciidae</taxon>
        <taxon>Paramecium</taxon>
    </lineage>
</organism>
<protein>
    <recommendedName>
        <fullName evidence="4">Transmembrane protein</fullName>
    </recommendedName>
</protein>
<dbReference type="Proteomes" id="UP000000600">
    <property type="component" value="Unassembled WGS sequence"/>
</dbReference>
<name>A0BEY3_PARTE</name>
<keyword evidence="3" id="KW-1185">Reference proteome</keyword>
<evidence type="ECO:0008006" key="4">
    <source>
        <dbReference type="Google" id="ProtNLM"/>
    </source>
</evidence>
<keyword evidence="1" id="KW-0175">Coiled coil</keyword>
<proteinExistence type="predicted"/>
<dbReference type="InParanoid" id="A0BEY3"/>
<feature type="coiled-coil region" evidence="1">
    <location>
        <begin position="66"/>
        <end position="107"/>
    </location>
</feature>
<dbReference type="GeneID" id="5010282"/>
<evidence type="ECO:0000256" key="1">
    <source>
        <dbReference type="SAM" id="Coils"/>
    </source>
</evidence>
<sequence>MLLPSNIKFVFPDKLKKQTYYGTRINEFFEEGLIQKTKRFKLWKRILFRIKEKFKQVLKKIAIQFIILLKKQVQKVQNATQQLNNEFRKLEGEFQRYEKTNKKTDQNFFLLIIGKQKQRRLIIIEIRNQIQNGKPKELKIQQKY</sequence>
<dbReference type="HOGENOM" id="CLU_1800187_0_0_1"/>